<keyword evidence="6" id="KW-0472">Membrane</keyword>
<evidence type="ECO:0000313" key="10">
    <source>
        <dbReference type="Proteomes" id="UP000052013"/>
    </source>
</evidence>
<dbReference type="InterPro" id="IPR056374">
    <property type="entry name" value="DesK/YvfT_N"/>
</dbReference>
<dbReference type="Proteomes" id="UP000052013">
    <property type="component" value="Unassembled WGS sequence"/>
</dbReference>
<keyword evidence="5" id="KW-0902">Two-component regulatory system</keyword>
<dbReference type="Gene3D" id="1.20.5.1930">
    <property type="match status" value="1"/>
</dbReference>
<feature type="transmembrane region" description="Helical" evidence="6">
    <location>
        <begin position="35"/>
        <end position="54"/>
    </location>
</feature>
<evidence type="ECO:0000256" key="5">
    <source>
        <dbReference type="ARBA" id="ARBA00023012"/>
    </source>
</evidence>
<dbReference type="PATRIC" id="fig|1423739.3.peg.534"/>
<accession>A0A0R1SJY9</accession>
<comment type="caution">
    <text evidence="9">The sequence shown here is derived from an EMBL/GenBank/DDBJ whole genome shotgun (WGS) entry which is preliminary data.</text>
</comment>
<keyword evidence="6" id="KW-1133">Transmembrane helix</keyword>
<dbReference type="InterPro" id="IPR050482">
    <property type="entry name" value="Sensor_HK_TwoCompSys"/>
</dbReference>
<dbReference type="GO" id="GO:0000155">
    <property type="term" value="F:phosphorelay sensor kinase activity"/>
    <property type="evidence" value="ECO:0007669"/>
    <property type="project" value="InterPro"/>
</dbReference>
<feature type="domain" description="Signal transduction histidine kinase subgroup 3 dimerisation and phosphoacceptor" evidence="7">
    <location>
        <begin position="181"/>
        <end position="246"/>
    </location>
</feature>
<keyword evidence="6" id="KW-0812">Transmembrane</keyword>
<evidence type="ECO:0000256" key="6">
    <source>
        <dbReference type="SAM" id="Phobius"/>
    </source>
</evidence>
<comment type="catalytic activity">
    <reaction evidence="1">
        <text>ATP + protein L-histidine = ADP + protein N-phospho-L-histidine.</text>
        <dbReference type="EC" id="2.7.13.3"/>
    </reaction>
</comment>
<name>A0A0R1SJY9_9LACO</name>
<dbReference type="Pfam" id="PF23540">
    <property type="entry name" value="DesK_N"/>
    <property type="match status" value="1"/>
</dbReference>
<proteinExistence type="predicted"/>
<evidence type="ECO:0000256" key="1">
    <source>
        <dbReference type="ARBA" id="ARBA00000085"/>
    </source>
</evidence>
<gene>
    <name evidence="9" type="ORF">FC85_GL000507</name>
</gene>
<dbReference type="AlphaFoldDB" id="A0A0R1SJY9"/>
<feature type="transmembrane region" description="Helical" evidence="6">
    <location>
        <begin position="138"/>
        <end position="157"/>
    </location>
</feature>
<dbReference type="STRING" id="1423739.FC85_GL000507"/>
<evidence type="ECO:0000259" key="8">
    <source>
        <dbReference type="Pfam" id="PF23540"/>
    </source>
</evidence>
<dbReference type="InterPro" id="IPR011712">
    <property type="entry name" value="Sig_transdc_His_kin_sub3_dim/P"/>
</dbReference>
<dbReference type="GO" id="GO:0016020">
    <property type="term" value="C:membrane"/>
    <property type="evidence" value="ECO:0007669"/>
    <property type="project" value="InterPro"/>
</dbReference>
<keyword evidence="4 9" id="KW-0418">Kinase</keyword>
<keyword evidence="3" id="KW-0808">Transferase</keyword>
<dbReference type="EC" id="2.7.13.3" evidence="2"/>
<dbReference type="Pfam" id="PF07730">
    <property type="entry name" value="HisKA_3"/>
    <property type="match status" value="1"/>
</dbReference>
<dbReference type="InterPro" id="IPR036890">
    <property type="entry name" value="HATPase_C_sf"/>
</dbReference>
<organism evidence="9 10">
    <name type="scientific">Lentilactobacillus diolivorans DSM 14421</name>
    <dbReference type="NCBI Taxonomy" id="1423739"/>
    <lineage>
        <taxon>Bacteria</taxon>
        <taxon>Bacillati</taxon>
        <taxon>Bacillota</taxon>
        <taxon>Bacilli</taxon>
        <taxon>Lactobacillales</taxon>
        <taxon>Lactobacillaceae</taxon>
        <taxon>Lentilactobacillus</taxon>
    </lineage>
</organism>
<dbReference type="RefSeq" id="WP_057864987.1">
    <property type="nucleotide sequence ID" value="NZ_AZEY01000075.1"/>
</dbReference>
<feature type="transmembrane region" description="Helical" evidence="6">
    <location>
        <begin position="12"/>
        <end position="29"/>
    </location>
</feature>
<dbReference type="PANTHER" id="PTHR24421">
    <property type="entry name" value="NITRATE/NITRITE SENSOR PROTEIN NARX-RELATED"/>
    <property type="match status" value="1"/>
</dbReference>
<feature type="transmembrane region" description="Helical" evidence="6">
    <location>
        <begin position="66"/>
        <end position="93"/>
    </location>
</feature>
<protein>
    <recommendedName>
        <fullName evidence="2">histidine kinase</fullName>
        <ecNumber evidence="2">2.7.13.3</ecNumber>
    </recommendedName>
</protein>
<evidence type="ECO:0000259" key="7">
    <source>
        <dbReference type="Pfam" id="PF07730"/>
    </source>
</evidence>
<reference evidence="9 10" key="1">
    <citation type="journal article" date="2015" name="Genome Announc.">
        <title>Expanding the biotechnology potential of lactobacilli through comparative genomics of 213 strains and associated genera.</title>
        <authorList>
            <person name="Sun Z."/>
            <person name="Harris H.M."/>
            <person name="McCann A."/>
            <person name="Guo C."/>
            <person name="Argimon S."/>
            <person name="Zhang W."/>
            <person name="Yang X."/>
            <person name="Jeffery I.B."/>
            <person name="Cooney J.C."/>
            <person name="Kagawa T.F."/>
            <person name="Liu W."/>
            <person name="Song Y."/>
            <person name="Salvetti E."/>
            <person name="Wrobel A."/>
            <person name="Rasinkangas P."/>
            <person name="Parkhill J."/>
            <person name="Rea M.C."/>
            <person name="O'Sullivan O."/>
            <person name="Ritari J."/>
            <person name="Douillard F.P."/>
            <person name="Paul Ross R."/>
            <person name="Yang R."/>
            <person name="Briner A.E."/>
            <person name="Felis G.E."/>
            <person name="de Vos W.M."/>
            <person name="Barrangou R."/>
            <person name="Klaenhammer T.R."/>
            <person name="Caufield P.W."/>
            <person name="Cui Y."/>
            <person name="Zhang H."/>
            <person name="O'Toole P.W."/>
        </authorList>
    </citation>
    <scope>NUCLEOTIDE SEQUENCE [LARGE SCALE GENOMIC DNA]</scope>
    <source>
        <strain evidence="9 10">DSM 14421</strain>
    </source>
</reference>
<dbReference type="Gene3D" id="3.30.565.10">
    <property type="entry name" value="Histidine kinase-like ATPase, C-terminal domain"/>
    <property type="match status" value="1"/>
</dbReference>
<evidence type="ECO:0000313" key="9">
    <source>
        <dbReference type="EMBL" id="KRL65147.1"/>
    </source>
</evidence>
<feature type="domain" description="DesK/YvfT N-terminal" evidence="8">
    <location>
        <begin position="5"/>
        <end position="146"/>
    </location>
</feature>
<dbReference type="EMBL" id="AZEY01000075">
    <property type="protein sequence ID" value="KRL65147.1"/>
    <property type="molecule type" value="Genomic_DNA"/>
</dbReference>
<dbReference type="GO" id="GO:0046983">
    <property type="term" value="F:protein dimerization activity"/>
    <property type="evidence" value="ECO:0007669"/>
    <property type="project" value="InterPro"/>
</dbReference>
<evidence type="ECO:0000256" key="3">
    <source>
        <dbReference type="ARBA" id="ARBA00022679"/>
    </source>
</evidence>
<dbReference type="SUPFAM" id="SSF55874">
    <property type="entry name" value="ATPase domain of HSP90 chaperone/DNA topoisomerase II/histidine kinase"/>
    <property type="match status" value="1"/>
</dbReference>
<evidence type="ECO:0000256" key="2">
    <source>
        <dbReference type="ARBA" id="ARBA00012438"/>
    </source>
</evidence>
<dbReference type="PANTHER" id="PTHR24421:SF63">
    <property type="entry name" value="SENSOR HISTIDINE KINASE DESK"/>
    <property type="match status" value="1"/>
</dbReference>
<sequence>MKFLKKYILFPKRFGIFPYIWMIWIIYPITDLWPFNRVDTIIPTILLICFLWFYRNGYSVSKALPIWIYGQYGIIFVLTITNEWIYLLLFSAWEISSLPVSKRTFHQFLAGYYMTLVVCMGLLMALDEMTPWSFTNQMSIVMVLFLILSPLGGKSVANSYRRSQQLRQQNSRYANLIKRGERERIARDLHDTLGQSFSMITIKSELAAKLLDKNPDQVKNELKEISEASRQNLQLVRNIVTGLRQTSIAEIMIELADELKLQQISLMTDGEGQTNKWPHDIQNILADILREAITNVMRYSRADQVEVHFTQTKAAYHLMVADNGKGYKAVRKDAMALKEWQNAPKLSVENLAFKPADLGQSSMCNYQRRDDSHGNQNYFS</sequence>
<evidence type="ECO:0000256" key="4">
    <source>
        <dbReference type="ARBA" id="ARBA00022777"/>
    </source>
</evidence>
<feature type="transmembrane region" description="Helical" evidence="6">
    <location>
        <begin position="105"/>
        <end position="126"/>
    </location>
</feature>